<dbReference type="Gene3D" id="3.40.50.10320">
    <property type="entry name" value="LmbE-like"/>
    <property type="match status" value="1"/>
</dbReference>
<dbReference type="SUPFAM" id="SSF102588">
    <property type="entry name" value="LmbE-like"/>
    <property type="match status" value="1"/>
</dbReference>
<dbReference type="RefSeq" id="WP_399656015.1">
    <property type="nucleotide sequence ID" value="NZ_JBITYG010000012.1"/>
</dbReference>
<evidence type="ECO:0000259" key="3">
    <source>
        <dbReference type="Pfam" id="PF26607"/>
    </source>
</evidence>
<reference evidence="4 5" key="1">
    <citation type="submission" date="2024-10" db="EMBL/GenBank/DDBJ databases">
        <title>The Natural Products Discovery Center: Release of the First 8490 Sequenced Strains for Exploring Actinobacteria Biosynthetic Diversity.</title>
        <authorList>
            <person name="Kalkreuter E."/>
            <person name="Kautsar S.A."/>
            <person name="Yang D."/>
            <person name="Bader C.D."/>
            <person name="Teijaro C.N."/>
            <person name="Fluegel L."/>
            <person name="Davis C.M."/>
            <person name="Simpson J.R."/>
            <person name="Lauterbach L."/>
            <person name="Steele A.D."/>
            <person name="Gui C."/>
            <person name="Meng S."/>
            <person name="Li G."/>
            <person name="Viehrig K."/>
            <person name="Ye F."/>
            <person name="Su P."/>
            <person name="Kiefer A.F."/>
            <person name="Nichols A."/>
            <person name="Cepeda A.J."/>
            <person name="Yan W."/>
            <person name="Fan B."/>
            <person name="Jiang Y."/>
            <person name="Adhikari A."/>
            <person name="Zheng C.-J."/>
            <person name="Schuster L."/>
            <person name="Cowan T.M."/>
            <person name="Smanski M.J."/>
            <person name="Chevrette M.G."/>
            <person name="De Carvalho L.P.S."/>
            <person name="Shen B."/>
        </authorList>
    </citation>
    <scope>NUCLEOTIDE SEQUENCE [LARGE SCALE GENOMIC DNA]</scope>
    <source>
        <strain evidence="4 5">NPDC053399</strain>
    </source>
</reference>
<keyword evidence="1" id="KW-0862">Zinc</keyword>
<dbReference type="SUPFAM" id="SSF89372">
    <property type="entry name" value="Fucose-specific lectin"/>
    <property type="match status" value="2"/>
</dbReference>
<proteinExistence type="predicted"/>
<dbReference type="InterPro" id="IPR058502">
    <property type="entry name" value="PLL-like_beta-prop"/>
</dbReference>
<evidence type="ECO:0000313" key="5">
    <source>
        <dbReference type="Proteomes" id="UP001614394"/>
    </source>
</evidence>
<feature type="domain" description="PLL-like beta propeller" evidence="3">
    <location>
        <begin position="345"/>
        <end position="680"/>
    </location>
</feature>
<evidence type="ECO:0000313" key="4">
    <source>
        <dbReference type="EMBL" id="MFI9105311.1"/>
    </source>
</evidence>
<dbReference type="Proteomes" id="UP001614394">
    <property type="component" value="Unassembled WGS sequence"/>
</dbReference>
<feature type="region of interest" description="Disordered" evidence="2">
    <location>
        <begin position="225"/>
        <end position="247"/>
    </location>
</feature>
<sequence>MSAPHHRSLLKRVFTGSGPVGPDSGTSPRSSSSALWSDPGTFVQVVAHPDDDLYFINPDVQRAVETGGTVVTAVLTAAEGDGRNLDTGYWARNKTAPDGAAYSRARHNGLRRAYARMATGDPDSPWHSEAVRLTDTIVMQCDILRARQHVRLCFFQVAHSFRGADSAPSGAAYGLASLWRRTTDAAATLVVADSPVSQVQEIRHEDLVQALVALLEMYHPTVVRTLDPDPEHDGGKKDTHVDSDHQEHTATAQFALEAVRLYRDGTGRTPILEHYRAYANRFWAYNLNHRVASEKAGFLNTYAGADGIPDPAGDLGDFQLGTNPYRSTHLFSTAYRYAPTTSWLVRQSDGALAAFAVQGGQAVHWNEQPDTGEWDGPHTLQGGWISPTLAVAVGKDGRTHLVGLRRRDDESGLPTVDLVHRVQDAPGKPFGDWVSIGSPDAGHEDPRRQREAGVPAAAVDAQGRLHVFVRDYSQGISYAVEQKNGSWGAWTFLGGDYLQDAPLALTTAGGRIELYVPAKQTVRRWYQAEPLGEFVQDYSLTTMSPASGGITAVESEPDRISLYVRQAGTAQVMAYRQQPQQKGWPGRPAGLGGHEGTGPIAALPVPRRGAGDLLLVHRNAAGTLTVSLPPADGAPGRPAPQWQDLSGTAVHAPSLALDNAGHAVLAVIGTDGRLHIARQHDGDLSTPFDPWTTV</sequence>
<dbReference type="Pfam" id="PF26607">
    <property type="entry name" value="DUF8189"/>
    <property type="match status" value="1"/>
</dbReference>
<dbReference type="PANTHER" id="PTHR12993:SF26">
    <property type="entry name" value="1D-MYO-INOSITOL 2-ACETAMIDO-2-DEOXY-ALPHA-D-GLUCOPYRANOSIDE DEACETYLASE"/>
    <property type="match status" value="1"/>
</dbReference>
<dbReference type="InterPro" id="IPR003737">
    <property type="entry name" value="GlcNAc_PI_deacetylase-related"/>
</dbReference>
<dbReference type="InterPro" id="IPR024078">
    <property type="entry name" value="LmbE-like_dom_sf"/>
</dbReference>
<dbReference type="PANTHER" id="PTHR12993">
    <property type="entry name" value="N-ACETYLGLUCOSAMINYL-PHOSPHATIDYLINOSITOL DE-N-ACETYLASE-RELATED"/>
    <property type="match status" value="1"/>
</dbReference>
<feature type="compositionally biased region" description="Basic and acidic residues" evidence="2">
    <location>
        <begin position="226"/>
        <end position="247"/>
    </location>
</feature>
<evidence type="ECO:0000256" key="1">
    <source>
        <dbReference type="ARBA" id="ARBA00022833"/>
    </source>
</evidence>
<keyword evidence="5" id="KW-1185">Reference proteome</keyword>
<protein>
    <submittedName>
        <fullName evidence="4">PIG-L family deacetylase</fullName>
    </submittedName>
</protein>
<name>A0ABW8CIX2_9ACTN</name>
<feature type="compositionally biased region" description="Low complexity" evidence="2">
    <location>
        <begin position="24"/>
        <end position="33"/>
    </location>
</feature>
<accession>A0ABW8CIX2</accession>
<feature type="compositionally biased region" description="Basic residues" evidence="2">
    <location>
        <begin position="1"/>
        <end position="10"/>
    </location>
</feature>
<feature type="region of interest" description="Disordered" evidence="2">
    <location>
        <begin position="1"/>
        <end position="35"/>
    </location>
</feature>
<comment type="caution">
    <text evidence="4">The sequence shown here is derived from an EMBL/GenBank/DDBJ whole genome shotgun (WGS) entry which is preliminary data.</text>
</comment>
<dbReference type="Gene3D" id="2.120.10.70">
    <property type="entry name" value="Fucose-specific lectin"/>
    <property type="match status" value="1"/>
</dbReference>
<organism evidence="4 5">
    <name type="scientific">Streptomyces fildesensis</name>
    <dbReference type="NCBI Taxonomy" id="375757"/>
    <lineage>
        <taxon>Bacteria</taxon>
        <taxon>Bacillati</taxon>
        <taxon>Actinomycetota</taxon>
        <taxon>Actinomycetes</taxon>
        <taxon>Kitasatosporales</taxon>
        <taxon>Streptomycetaceae</taxon>
        <taxon>Streptomyces</taxon>
    </lineage>
</organism>
<dbReference type="Pfam" id="PF02585">
    <property type="entry name" value="PIG-L"/>
    <property type="match status" value="1"/>
</dbReference>
<dbReference type="EMBL" id="JBITYG010000012">
    <property type="protein sequence ID" value="MFI9105311.1"/>
    <property type="molecule type" value="Genomic_DNA"/>
</dbReference>
<gene>
    <name evidence="4" type="ORF">ACIGXA_32850</name>
</gene>
<evidence type="ECO:0000256" key="2">
    <source>
        <dbReference type="SAM" id="MobiDB-lite"/>
    </source>
</evidence>